<name>A0A9P5Y003_9AGAR</name>
<reference evidence="2" key="1">
    <citation type="submission" date="2020-11" db="EMBL/GenBank/DDBJ databases">
        <authorList>
            <consortium name="DOE Joint Genome Institute"/>
            <person name="Ahrendt S."/>
            <person name="Riley R."/>
            <person name="Andreopoulos W."/>
            <person name="Labutti K."/>
            <person name="Pangilinan J."/>
            <person name="Ruiz-Duenas F.J."/>
            <person name="Barrasa J.M."/>
            <person name="Sanchez-Garcia M."/>
            <person name="Camarero S."/>
            <person name="Miyauchi S."/>
            <person name="Serrano A."/>
            <person name="Linde D."/>
            <person name="Babiker R."/>
            <person name="Drula E."/>
            <person name="Ayuso-Fernandez I."/>
            <person name="Pacheco R."/>
            <person name="Padilla G."/>
            <person name="Ferreira P."/>
            <person name="Barriuso J."/>
            <person name="Kellner H."/>
            <person name="Castanera R."/>
            <person name="Alfaro M."/>
            <person name="Ramirez L."/>
            <person name="Pisabarro A.G."/>
            <person name="Kuo A."/>
            <person name="Tritt A."/>
            <person name="Lipzen A."/>
            <person name="He G."/>
            <person name="Yan M."/>
            <person name="Ng V."/>
            <person name="Cullen D."/>
            <person name="Martin F."/>
            <person name="Rosso M.-N."/>
            <person name="Henrissat B."/>
            <person name="Hibbett D."/>
            <person name="Martinez A.T."/>
            <person name="Grigoriev I.V."/>
        </authorList>
    </citation>
    <scope>NUCLEOTIDE SEQUENCE</scope>
    <source>
        <strain evidence="2">CBS 247.69</strain>
    </source>
</reference>
<gene>
    <name evidence="2" type="ORF">BDZ94DRAFT_885955</name>
</gene>
<keyword evidence="3" id="KW-1185">Reference proteome</keyword>
<comment type="caution">
    <text evidence="2">The sequence shown here is derived from an EMBL/GenBank/DDBJ whole genome shotgun (WGS) entry which is preliminary data.</text>
</comment>
<evidence type="ECO:0000313" key="2">
    <source>
        <dbReference type="EMBL" id="KAF9460758.1"/>
    </source>
</evidence>
<sequence>MITPTTCLNRHGLYYQYFSHIVCIALNTLSLLIQWPLTIWRCPESDMIIGNVRVAILCNFPSKIQTIEALTDLGIFQSHLCQTCFIGPLL</sequence>
<dbReference type="EMBL" id="MU150294">
    <property type="protein sequence ID" value="KAF9460758.1"/>
    <property type="molecule type" value="Genomic_DNA"/>
</dbReference>
<keyword evidence="1" id="KW-1133">Transmembrane helix</keyword>
<organism evidence="2 3">
    <name type="scientific">Collybia nuda</name>
    <dbReference type="NCBI Taxonomy" id="64659"/>
    <lineage>
        <taxon>Eukaryota</taxon>
        <taxon>Fungi</taxon>
        <taxon>Dikarya</taxon>
        <taxon>Basidiomycota</taxon>
        <taxon>Agaricomycotina</taxon>
        <taxon>Agaricomycetes</taxon>
        <taxon>Agaricomycetidae</taxon>
        <taxon>Agaricales</taxon>
        <taxon>Tricholomatineae</taxon>
        <taxon>Clitocybaceae</taxon>
        <taxon>Collybia</taxon>
    </lineage>
</organism>
<evidence type="ECO:0000256" key="1">
    <source>
        <dbReference type="SAM" id="Phobius"/>
    </source>
</evidence>
<evidence type="ECO:0000313" key="3">
    <source>
        <dbReference type="Proteomes" id="UP000807353"/>
    </source>
</evidence>
<keyword evidence="1" id="KW-0472">Membrane</keyword>
<keyword evidence="1" id="KW-0812">Transmembrane</keyword>
<proteinExistence type="predicted"/>
<dbReference type="AlphaFoldDB" id="A0A9P5Y003"/>
<feature type="transmembrane region" description="Helical" evidence="1">
    <location>
        <begin position="17"/>
        <end position="37"/>
    </location>
</feature>
<accession>A0A9P5Y003</accession>
<protein>
    <submittedName>
        <fullName evidence="2">Uncharacterized protein</fullName>
    </submittedName>
</protein>
<dbReference type="Proteomes" id="UP000807353">
    <property type="component" value="Unassembled WGS sequence"/>
</dbReference>